<feature type="region of interest" description="Disordered" evidence="1">
    <location>
        <begin position="271"/>
        <end position="311"/>
    </location>
</feature>
<feature type="compositionally biased region" description="Low complexity" evidence="1">
    <location>
        <begin position="286"/>
        <end position="310"/>
    </location>
</feature>
<gene>
    <name evidence="3" type="ORF">JYU34_016290</name>
</gene>
<evidence type="ECO:0000256" key="1">
    <source>
        <dbReference type="SAM" id="MobiDB-lite"/>
    </source>
</evidence>
<feature type="region of interest" description="Disordered" evidence="1">
    <location>
        <begin position="454"/>
        <end position="473"/>
    </location>
</feature>
<feature type="chain" id="PRO_5046221485" evidence="2">
    <location>
        <begin position="20"/>
        <end position="597"/>
    </location>
</feature>
<feature type="compositionally biased region" description="Basic residues" evidence="1">
    <location>
        <begin position="271"/>
        <end position="284"/>
    </location>
</feature>
<dbReference type="Proteomes" id="UP000823941">
    <property type="component" value="Chromosome 22"/>
</dbReference>
<sequence>MGKNVWELVILLIYEYAIAVESNIVQIGGNLMRQLNDSVVLNDTPVADRLDRAYLGFDQDYFEQMPLLVNAMQENSYSDPSVESLLPSIKHYRDPKSYNLTTEPVVKIESDLITQSSNNVQNVKKDHRENHQADPYFNFKPDSPGDVNLLADVPYKFSLENMPSFATKPSFRYPLFRPVTRLKGCVGPKCVSQIIEKKIFHSAEKSSEIRSSETGLFDTSNHKSFNVIMSLYPVTTPPTVQYTKKDTPDKIYITTSRPQFQLRRKSIYSPNRRRVYVRRHKRPRLLSGSSEENISSSHSSENLSSEVSGSTNEAKVTLHLDVVPKVESTTDLPTTSTEKFTPSPEIVYNPTYVSTCSPICSVEDYHVGSSGVIPIEMRTYPTNYVPQVTNAPPVFNSASTTEELRQWTTPQPEILKFSKEDARVPENYMQYQTTSQPEHSVDLQTEANRRNFRSFEEDDDNNDDDDRKAIDQDDESKRRMLIVKLRNYLDDSTSTSTTKNVITSQETIENDTEDNIMDETTTELLSTESTTLDTYVPQINGHYRSVNQNSRQVKTWFDENSEEDRKARLEVISVTTQKKPALKYVEIKRHKNTEHNE</sequence>
<reference evidence="3 4" key="1">
    <citation type="submission" date="2021-06" db="EMBL/GenBank/DDBJ databases">
        <title>A haploid diamondback moth (Plutella xylostella L.) genome assembly resolves 31 chromosomes and identifies a diamide resistance mutation.</title>
        <authorList>
            <person name="Ward C.M."/>
            <person name="Perry K.D."/>
            <person name="Baker G."/>
            <person name="Powis K."/>
            <person name="Heckel D.G."/>
            <person name="Baxter S.W."/>
        </authorList>
    </citation>
    <scope>NUCLEOTIDE SEQUENCE [LARGE SCALE GENOMIC DNA]</scope>
    <source>
        <strain evidence="3 4">LV</strain>
        <tissue evidence="3">Single pupa</tissue>
    </source>
</reference>
<comment type="caution">
    <text evidence="3">The sequence shown here is derived from an EMBL/GenBank/DDBJ whole genome shotgun (WGS) entry which is preliminary data.</text>
</comment>
<evidence type="ECO:0000313" key="3">
    <source>
        <dbReference type="EMBL" id="KAG7299356.1"/>
    </source>
</evidence>
<feature type="signal peptide" evidence="2">
    <location>
        <begin position="1"/>
        <end position="19"/>
    </location>
</feature>
<keyword evidence="2" id="KW-0732">Signal</keyword>
<organism evidence="3 4">
    <name type="scientific">Plutella xylostella</name>
    <name type="common">Diamondback moth</name>
    <name type="synonym">Plutella maculipennis</name>
    <dbReference type="NCBI Taxonomy" id="51655"/>
    <lineage>
        <taxon>Eukaryota</taxon>
        <taxon>Metazoa</taxon>
        <taxon>Ecdysozoa</taxon>
        <taxon>Arthropoda</taxon>
        <taxon>Hexapoda</taxon>
        <taxon>Insecta</taxon>
        <taxon>Pterygota</taxon>
        <taxon>Neoptera</taxon>
        <taxon>Endopterygota</taxon>
        <taxon>Lepidoptera</taxon>
        <taxon>Glossata</taxon>
        <taxon>Ditrysia</taxon>
        <taxon>Yponomeutoidea</taxon>
        <taxon>Plutellidae</taxon>
        <taxon>Plutella</taxon>
    </lineage>
</organism>
<accession>A0ABQ7Q2F7</accession>
<evidence type="ECO:0000313" key="4">
    <source>
        <dbReference type="Proteomes" id="UP000823941"/>
    </source>
</evidence>
<dbReference type="EMBL" id="JAHIBW010000022">
    <property type="protein sequence ID" value="KAG7299356.1"/>
    <property type="molecule type" value="Genomic_DNA"/>
</dbReference>
<keyword evidence="4" id="KW-1185">Reference proteome</keyword>
<name>A0ABQ7Q2F7_PLUXY</name>
<protein>
    <submittedName>
        <fullName evidence="3">Uncharacterized protein</fullName>
    </submittedName>
</protein>
<evidence type="ECO:0000256" key="2">
    <source>
        <dbReference type="SAM" id="SignalP"/>
    </source>
</evidence>
<proteinExistence type="predicted"/>